<dbReference type="SMART" id="SM00382">
    <property type="entry name" value="AAA"/>
    <property type="match status" value="1"/>
</dbReference>
<dbReference type="InterPro" id="IPR013767">
    <property type="entry name" value="PAS_fold"/>
</dbReference>
<dbReference type="PROSITE" id="PS00676">
    <property type="entry name" value="SIGMA54_INTERACT_2"/>
    <property type="match status" value="1"/>
</dbReference>
<dbReference type="Gene3D" id="1.10.8.60">
    <property type="match status" value="1"/>
</dbReference>
<dbReference type="InterPro" id="IPR058031">
    <property type="entry name" value="AAA_lid_NorR"/>
</dbReference>
<keyword evidence="1" id="KW-0547">Nucleotide-binding</keyword>
<dbReference type="RefSeq" id="WP_052835754.1">
    <property type="nucleotide sequence ID" value="NZ_CDRZ01000298.1"/>
</dbReference>
<evidence type="ECO:0000256" key="2">
    <source>
        <dbReference type="ARBA" id="ARBA00022840"/>
    </source>
</evidence>
<dbReference type="Gene3D" id="3.40.50.300">
    <property type="entry name" value="P-loop containing nucleotide triphosphate hydrolases"/>
    <property type="match status" value="1"/>
</dbReference>
<dbReference type="InterPro" id="IPR002078">
    <property type="entry name" value="Sigma_54_int"/>
</dbReference>
<dbReference type="SMART" id="SM00091">
    <property type="entry name" value="PAS"/>
    <property type="match status" value="1"/>
</dbReference>
<feature type="domain" description="Sigma-54 factor interaction" evidence="6">
    <location>
        <begin position="153"/>
        <end position="381"/>
    </location>
</feature>
<dbReference type="InterPro" id="IPR035965">
    <property type="entry name" value="PAS-like_dom_sf"/>
</dbReference>
<dbReference type="SUPFAM" id="SSF52540">
    <property type="entry name" value="P-loop containing nucleoside triphosphate hydrolases"/>
    <property type="match status" value="1"/>
</dbReference>
<dbReference type="GO" id="GO:0006355">
    <property type="term" value="P:regulation of DNA-templated transcription"/>
    <property type="evidence" value="ECO:0007669"/>
    <property type="project" value="InterPro"/>
</dbReference>
<evidence type="ECO:0000313" key="9">
    <source>
        <dbReference type="Proteomes" id="UP000046155"/>
    </source>
</evidence>
<dbReference type="PROSITE" id="PS00688">
    <property type="entry name" value="SIGMA54_INTERACT_3"/>
    <property type="match status" value="1"/>
</dbReference>
<name>A0A0B7MRB7_9FIRM</name>
<dbReference type="GO" id="GO:0003677">
    <property type="term" value="F:DNA binding"/>
    <property type="evidence" value="ECO:0007669"/>
    <property type="project" value="UniProtKB-KW"/>
</dbReference>
<keyword evidence="3" id="KW-0805">Transcription regulation</keyword>
<evidence type="ECO:0000256" key="4">
    <source>
        <dbReference type="ARBA" id="ARBA00023125"/>
    </source>
</evidence>
<dbReference type="AlphaFoldDB" id="A0A0B7MRB7"/>
<organism evidence="8 9">
    <name type="scientific">Syntrophaceticus schinkii</name>
    <dbReference type="NCBI Taxonomy" id="499207"/>
    <lineage>
        <taxon>Bacteria</taxon>
        <taxon>Bacillati</taxon>
        <taxon>Bacillota</taxon>
        <taxon>Clostridia</taxon>
        <taxon>Thermoanaerobacterales</taxon>
        <taxon>Thermoanaerobacterales Family III. Incertae Sedis</taxon>
        <taxon>Syntrophaceticus</taxon>
    </lineage>
</organism>
<dbReference type="InterPro" id="IPR025944">
    <property type="entry name" value="Sigma_54_int_dom_CS"/>
</dbReference>
<dbReference type="InterPro" id="IPR027417">
    <property type="entry name" value="P-loop_NTPase"/>
</dbReference>
<dbReference type="PANTHER" id="PTHR32071">
    <property type="entry name" value="TRANSCRIPTIONAL REGULATORY PROTEIN"/>
    <property type="match status" value="1"/>
</dbReference>
<keyword evidence="9" id="KW-1185">Reference proteome</keyword>
<dbReference type="NCBIfam" id="TIGR00229">
    <property type="entry name" value="sensory_box"/>
    <property type="match status" value="1"/>
</dbReference>
<evidence type="ECO:0000256" key="3">
    <source>
        <dbReference type="ARBA" id="ARBA00023015"/>
    </source>
</evidence>
<dbReference type="EMBL" id="CDRZ01000298">
    <property type="protein sequence ID" value="CEO90566.1"/>
    <property type="molecule type" value="Genomic_DNA"/>
</dbReference>
<dbReference type="OrthoDB" id="9803970at2"/>
<dbReference type="GO" id="GO:0005524">
    <property type="term" value="F:ATP binding"/>
    <property type="evidence" value="ECO:0007669"/>
    <property type="project" value="UniProtKB-KW"/>
</dbReference>
<dbReference type="Proteomes" id="UP000046155">
    <property type="component" value="Unassembled WGS sequence"/>
</dbReference>
<reference evidence="9" key="1">
    <citation type="submission" date="2015-01" db="EMBL/GenBank/DDBJ databases">
        <authorList>
            <person name="Manzoor Shahid"/>
            <person name="Zubair Saima"/>
        </authorList>
    </citation>
    <scope>NUCLEOTIDE SEQUENCE [LARGE SCALE GENOMIC DNA]</scope>
    <source>
        <strain evidence="9">Sp3</strain>
    </source>
</reference>
<dbReference type="FunFam" id="3.40.50.300:FF:000006">
    <property type="entry name" value="DNA-binding transcriptional regulator NtrC"/>
    <property type="match status" value="1"/>
</dbReference>
<dbReference type="SUPFAM" id="SSF55785">
    <property type="entry name" value="PYP-like sensor domain (PAS domain)"/>
    <property type="match status" value="1"/>
</dbReference>
<feature type="domain" description="PAS" evidence="7">
    <location>
        <begin position="1"/>
        <end position="60"/>
    </location>
</feature>
<dbReference type="PANTHER" id="PTHR32071:SF74">
    <property type="entry name" value="TRANSCRIPTIONAL ACTIVATOR ROCR"/>
    <property type="match status" value="1"/>
</dbReference>
<dbReference type="CDD" id="cd00130">
    <property type="entry name" value="PAS"/>
    <property type="match status" value="1"/>
</dbReference>
<dbReference type="Pfam" id="PF25601">
    <property type="entry name" value="AAA_lid_14"/>
    <property type="match status" value="1"/>
</dbReference>
<evidence type="ECO:0000256" key="1">
    <source>
        <dbReference type="ARBA" id="ARBA00022741"/>
    </source>
</evidence>
<evidence type="ECO:0000259" key="6">
    <source>
        <dbReference type="PROSITE" id="PS50045"/>
    </source>
</evidence>
<dbReference type="InterPro" id="IPR003593">
    <property type="entry name" value="AAA+_ATPase"/>
</dbReference>
<dbReference type="InterPro" id="IPR025943">
    <property type="entry name" value="Sigma_54_int_dom_ATP-bd_2"/>
</dbReference>
<evidence type="ECO:0000256" key="5">
    <source>
        <dbReference type="ARBA" id="ARBA00023163"/>
    </source>
</evidence>
<dbReference type="Pfam" id="PF00989">
    <property type="entry name" value="PAS"/>
    <property type="match status" value="1"/>
</dbReference>
<keyword evidence="5" id="KW-0804">Transcription</keyword>
<keyword evidence="2" id="KW-0067">ATP-binding</keyword>
<gene>
    <name evidence="8" type="primary">rocR</name>
    <name evidence="8" type="ORF">SSCH_960026</name>
</gene>
<sequence>MKQRYEQALESLFDGVIISDKEGNIVYINKAQEKIDNVTKDDVYHKNPLEVFNLDNESSVLMQALNTKGDVPDRHQYYINMVGQAVNIVTYGYPLKVNDKIIGAVAICRDTTKAKDLAEKVLQFYNSPPNGQTVKAPAVKAKSNNTYYTFKDLIGNNAAFKEAIRWAQISAETDSSVLIYGLTGTGKELFAQSVHSQSNRKNGHFIGINCAALPESLLESILFGTVKGAFTGAIDRPGLFEQANGGTLFLDELNSMPLGLQAKLLRVLQDKSIRRVGGIQDISVDVRILSSLNTDPNEAVKNKALRQDLFYRLAVVSIRIPPLEERQDDIPMLTSFFIGKHNQKFNKSVKHISSEVMKCFLNYHWPGNVRELEHVLECAMVVVEDGSYITLDHLPHYIIEGYERQQDSCINNDHVNNIVVFDDDFRKLDYQNNHKKSNYNFKQQNGIPRKKV</sequence>
<evidence type="ECO:0000259" key="7">
    <source>
        <dbReference type="PROSITE" id="PS50112"/>
    </source>
</evidence>
<keyword evidence="4" id="KW-0238">DNA-binding</keyword>
<dbReference type="Gene3D" id="3.30.450.20">
    <property type="entry name" value="PAS domain"/>
    <property type="match status" value="1"/>
</dbReference>
<protein>
    <submittedName>
        <fullName evidence="8">Arginine utilization regulatory protein RocR</fullName>
    </submittedName>
</protein>
<accession>A0A0B7MRB7</accession>
<dbReference type="PROSITE" id="PS50112">
    <property type="entry name" value="PAS"/>
    <property type="match status" value="1"/>
</dbReference>
<evidence type="ECO:0000313" key="8">
    <source>
        <dbReference type="EMBL" id="CEO90566.1"/>
    </source>
</evidence>
<dbReference type="PROSITE" id="PS50045">
    <property type="entry name" value="SIGMA54_INTERACT_4"/>
    <property type="match status" value="1"/>
</dbReference>
<dbReference type="CDD" id="cd00009">
    <property type="entry name" value="AAA"/>
    <property type="match status" value="1"/>
</dbReference>
<proteinExistence type="predicted"/>
<dbReference type="Pfam" id="PF00158">
    <property type="entry name" value="Sigma54_activat"/>
    <property type="match status" value="1"/>
</dbReference>
<dbReference type="InterPro" id="IPR000014">
    <property type="entry name" value="PAS"/>
</dbReference>